<dbReference type="AlphaFoldDB" id="A0A0G1NF19"/>
<feature type="transmembrane region" description="Helical" evidence="1">
    <location>
        <begin position="148"/>
        <end position="170"/>
    </location>
</feature>
<feature type="transmembrane region" description="Helical" evidence="1">
    <location>
        <begin position="65"/>
        <end position="92"/>
    </location>
</feature>
<proteinExistence type="predicted"/>
<evidence type="ECO:0000313" key="3">
    <source>
        <dbReference type="Proteomes" id="UP000034032"/>
    </source>
</evidence>
<sequence>MPNQQLIDYINQSRQKGITDTQIRQELSAIGWSQSEIDEHLTVVPQKLKNWSDIPKKYYKGLLCLALAIVFLYFGYNFLFTIFVFFLIFAALRRMRQKQKNLQRILDNDNGIKKCPHCQMDISSLADKCPHCQSKIPKPRSQYDGVKLVVTAMAIVFGVFPLLFSFISFMSSPSEDGVNQQTPITQNISVVQKISLKEIVTNYDKYSHTEVITNGTVTDIFPMSLPDTDNFGNTIIITKDGYNGVIFKIGDTVFKDLKVGQVVEVNGTVRAWVGSNKVQINGLSVTITSQAPAPTSTVLPS</sequence>
<accession>A0A0G1NF19</accession>
<dbReference type="EMBL" id="LCJR01000001">
    <property type="protein sequence ID" value="KKT82799.1"/>
    <property type="molecule type" value="Genomic_DNA"/>
</dbReference>
<dbReference type="Proteomes" id="UP000034032">
    <property type="component" value="Unassembled WGS sequence"/>
</dbReference>
<gene>
    <name evidence="2" type="ORF">UW79_C0001G0055</name>
</gene>
<keyword evidence="1" id="KW-0472">Membrane</keyword>
<organism evidence="2 3">
    <name type="scientific">Candidatus Yanofskybacteria bacterium GW2011_GWA2_44_9</name>
    <dbReference type="NCBI Taxonomy" id="1619025"/>
    <lineage>
        <taxon>Bacteria</taxon>
        <taxon>Candidatus Yanofskyibacteriota</taxon>
    </lineage>
</organism>
<reference evidence="2 3" key="1">
    <citation type="journal article" date="2015" name="Nature">
        <title>rRNA introns, odd ribosomes, and small enigmatic genomes across a large radiation of phyla.</title>
        <authorList>
            <person name="Brown C.T."/>
            <person name="Hug L.A."/>
            <person name="Thomas B.C."/>
            <person name="Sharon I."/>
            <person name="Castelle C.J."/>
            <person name="Singh A."/>
            <person name="Wilkins M.J."/>
            <person name="Williams K.H."/>
            <person name="Banfield J.F."/>
        </authorList>
    </citation>
    <scope>NUCLEOTIDE SEQUENCE [LARGE SCALE GENOMIC DNA]</scope>
</reference>
<evidence type="ECO:0000313" key="2">
    <source>
        <dbReference type="EMBL" id="KKT82799.1"/>
    </source>
</evidence>
<name>A0A0G1NF19_9BACT</name>
<keyword evidence="1" id="KW-0812">Transmembrane</keyword>
<keyword evidence="1" id="KW-1133">Transmembrane helix</keyword>
<evidence type="ECO:0000256" key="1">
    <source>
        <dbReference type="SAM" id="Phobius"/>
    </source>
</evidence>
<comment type="caution">
    <text evidence="2">The sequence shown here is derived from an EMBL/GenBank/DDBJ whole genome shotgun (WGS) entry which is preliminary data.</text>
</comment>
<feature type="non-terminal residue" evidence="2">
    <location>
        <position position="301"/>
    </location>
</feature>
<protein>
    <submittedName>
        <fullName evidence="2">Uncharacterized protein</fullName>
    </submittedName>
</protein>